<protein>
    <submittedName>
        <fullName evidence="1">Uncharacterized protein</fullName>
    </submittedName>
</protein>
<evidence type="ECO:0000313" key="1">
    <source>
        <dbReference type="EMBL" id="CAK0881182.1"/>
    </source>
</evidence>
<name>A0ABN9W7Z9_9DINO</name>
<dbReference type="Proteomes" id="UP001189429">
    <property type="component" value="Unassembled WGS sequence"/>
</dbReference>
<comment type="caution">
    <text evidence="1">The sequence shown here is derived from an EMBL/GenBank/DDBJ whole genome shotgun (WGS) entry which is preliminary data.</text>
</comment>
<dbReference type="EMBL" id="CAUYUJ010018163">
    <property type="protein sequence ID" value="CAK0881182.1"/>
    <property type="molecule type" value="Genomic_DNA"/>
</dbReference>
<keyword evidence="2" id="KW-1185">Reference proteome</keyword>
<reference evidence="1" key="1">
    <citation type="submission" date="2023-10" db="EMBL/GenBank/DDBJ databases">
        <authorList>
            <person name="Chen Y."/>
            <person name="Shah S."/>
            <person name="Dougan E. K."/>
            <person name="Thang M."/>
            <person name="Chan C."/>
        </authorList>
    </citation>
    <scope>NUCLEOTIDE SEQUENCE [LARGE SCALE GENOMIC DNA]</scope>
</reference>
<organism evidence="1 2">
    <name type="scientific">Prorocentrum cordatum</name>
    <dbReference type="NCBI Taxonomy" id="2364126"/>
    <lineage>
        <taxon>Eukaryota</taxon>
        <taxon>Sar</taxon>
        <taxon>Alveolata</taxon>
        <taxon>Dinophyceae</taxon>
        <taxon>Prorocentrales</taxon>
        <taxon>Prorocentraceae</taxon>
        <taxon>Prorocentrum</taxon>
    </lineage>
</organism>
<proteinExistence type="predicted"/>
<sequence length="109" mass="12480">DELRLPVEGLEAVVCDLGDLDRCSDIVADVFEVKRPIRGRRPEFDESEYPSMVKGLSERLGTGPAYWPAPLRDPACSDPRRGGPPSARSWGWCWPLWRREATGRRRSWR</sequence>
<evidence type="ECO:0000313" key="2">
    <source>
        <dbReference type="Proteomes" id="UP001189429"/>
    </source>
</evidence>
<feature type="non-terminal residue" evidence="1">
    <location>
        <position position="1"/>
    </location>
</feature>
<gene>
    <name evidence="1" type="ORF">PCOR1329_LOCUS64109</name>
</gene>
<accession>A0ABN9W7Z9</accession>